<dbReference type="PRINTS" id="PR00261">
    <property type="entry name" value="LDLRECEPTOR"/>
</dbReference>
<feature type="disulfide bond" evidence="9">
    <location>
        <begin position="457"/>
        <end position="472"/>
    </location>
</feature>
<feature type="domain" description="EGF-like" evidence="11">
    <location>
        <begin position="777"/>
        <end position="816"/>
    </location>
</feature>
<evidence type="ECO:0000256" key="10">
    <source>
        <dbReference type="SAM" id="Phobius"/>
    </source>
</evidence>
<dbReference type="InterPro" id="IPR051216">
    <property type="entry name" value="Teneurin"/>
</dbReference>
<reference evidence="13" key="1">
    <citation type="submission" date="2021-02" db="EMBL/GenBank/DDBJ databases">
        <authorList>
            <person name="Nowell W R."/>
        </authorList>
    </citation>
    <scope>NUCLEOTIDE SEQUENCE</scope>
</reference>
<feature type="transmembrane region" description="Helical" evidence="10">
    <location>
        <begin position="1203"/>
        <end position="1225"/>
    </location>
</feature>
<dbReference type="Gene3D" id="2.10.25.10">
    <property type="entry name" value="Laminin"/>
    <property type="match status" value="2"/>
</dbReference>
<dbReference type="PROSITE" id="PS00022">
    <property type="entry name" value="EGF_1"/>
    <property type="match status" value="3"/>
</dbReference>
<dbReference type="PROSITE" id="PS50068">
    <property type="entry name" value="LDLRA_2"/>
    <property type="match status" value="2"/>
</dbReference>
<organism evidence="13 15">
    <name type="scientific">Didymodactylos carnosus</name>
    <dbReference type="NCBI Taxonomy" id="1234261"/>
    <lineage>
        <taxon>Eukaryota</taxon>
        <taxon>Metazoa</taxon>
        <taxon>Spiralia</taxon>
        <taxon>Gnathifera</taxon>
        <taxon>Rotifera</taxon>
        <taxon>Eurotatoria</taxon>
        <taxon>Bdelloidea</taxon>
        <taxon>Philodinida</taxon>
        <taxon>Philodinidae</taxon>
        <taxon>Didymodactylos</taxon>
    </lineage>
</organism>
<dbReference type="Proteomes" id="UP000682733">
    <property type="component" value="Unassembled WGS sequence"/>
</dbReference>
<feature type="transmembrane region" description="Helical" evidence="10">
    <location>
        <begin position="1030"/>
        <end position="1054"/>
    </location>
</feature>
<evidence type="ECO:0000256" key="4">
    <source>
        <dbReference type="ARBA" id="ARBA00022737"/>
    </source>
</evidence>
<evidence type="ECO:0000256" key="1">
    <source>
        <dbReference type="ARBA" id="ARBA00004370"/>
    </source>
</evidence>
<evidence type="ECO:0000313" key="13">
    <source>
        <dbReference type="EMBL" id="CAF1154458.1"/>
    </source>
</evidence>
<accession>A0A8S2EG32</accession>
<dbReference type="GO" id="GO:0008045">
    <property type="term" value="P:motor neuron axon guidance"/>
    <property type="evidence" value="ECO:0007669"/>
    <property type="project" value="TreeGrafter"/>
</dbReference>
<keyword evidence="4" id="KW-0677">Repeat</keyword>
<keyword evidence="3 10" id="KW-0812">Transmembrane</keyword>
<dbReference type="CDD" id="cd00112">
    <property type="entry name" value="LDLa"/>
    <property type="match status" value="2"/>
</dbReference>
<feature type="transmembrane region" description="Helical" evidence="10">
    <location>
        <begin position="1066"/>
        <end position="1090"/>
    </location>
</feature>
<feature type="disulfide bond" evidence="8">
    <location>
        <begin position="806"/>
        <end position="815"/>
    </location>
</feature>
<dbReference type="GO" id="GO:0016020">
    <property type="term" value="C:membrane"/>
    <property type="evidence" value="ECO:0007669"/>
    <property type="project" value="UniProtKB-SubCell"/>
</dbReference>
<evidence type="ECO:0000259" key="11">
    <source>
        <dbReference type="PROSITE" id="PS50026"/>
    </source>
</evidence>
<dbReference type="InterPro" id="IPR036055">
    <property type="entry name" value="LDL_receptor-like_sf"/>
</dbReference>
<feature type="transmembrane region" description="Helical" evidence="10">
    <location>
        <begin position="1251"/>
        <end position="1271"/>
    </location>
</feature>
<feature type="transmembrane region" description="Helical" evidence="10">
    <location>
        <begin position="1110"/>
        <end position="1129"/>
    </location>
</feature>
<evidence type="ECO:0000256" key="3">
    <source>
        <dbReference type="ARBA" id="ARBA00022692"/>
    </source>
</evidence>
<evidence type="ECO:0000256" key="8">
    <source>
        <dbReference type="PROSITE-ProRule" id="PRU00076"/>
    </source>
</evidence>
<comment type="caution">
    <text evidence="13">The sequence shown here is derived from an EMBL/GenBank/DDBJ whole genome shotgun (WGS) entry which is preliminary data.</text>
</comment>
<feature type="domain" description="EGF-like" evidence="11">
    <location>
        <begin position="704"/>
        <end position="742"/>
    </location>
</feature>
<dbReference type="SMART" id="SM00181">
    <property type="entry name" value="EGF"/>
    <property type="match status" value="4"/>
</dbReference>
<feature type="disulfide bond" evidence="8">
    <location>
        <begin position="732"/>
        <end position="741"/>
    </location>
</feature>
<evidence type="ECO:0000256" key="5">
    <source>
        <dbReference type="ARBA" id="ARBA00022989"/>
    </source>
</evidence>
<dbReference type="Proteomes" id="UP000677228">
    <property type="component" value="Unassembled WGS sequence"/>
</dbReference>
<feature type="disulfide bond" evidence="8">
    <location>
        <begin position="708"/>
        <end position="718"/>
    </location>
</feature>
<evidence type="ECO:0000256" key="7">
    <source>
        <dbReference type="ARBA" id="ARBA00023157"/>
    </source>
</evidence>
<dbReference type="InterPro" id="IPR017452">
    <property type="entry name" value="GPCR_Rhodpsn_7TM"/>
</dbReference>
<keyword evidence="6 10" id="KW-0472">Membrane</keyword>
<dbReference type="PANTHER" id="PTHR11219:SF70">
    <property type="entry name" value="EGF-LIKE DOMAIN-CONTAINING PROTEIN"/>
    <property type="match status" value="1"/>
</dbReference>
<dbReference type="Gene3D" id="1.20.1070.10">
    <property type="entry name" value="Rhodopsin 7-helix transmembrane proteins"/>
    <property type="match status" value="1"/>
</dbReference>
<name>A0A8S2EG32_9BILA</name>
<dbReference type="PROSITE" id="PS50026">
    <property type="entry name" value="EGF_3"/>
    <property type="match status" value="3"/>
</dbReference>
<comment type="subcellular location">
    <subcellularLocation>
        <location evidence="1">Membrane</location>
    </subcellularLocation>
</comment>
<keyword evidence="5 10" id="KW-1133">Transmembrane helix</keyword>
<dbReference type="SUPFAM" id="SSF57196">
    <property type="entry name" value="EGF/Laminin"/>
    <property type="match status" value="2"/>
</dbReference>
<dbReference type="PANTHER" id="PTHR11219">
    <property type="entry name" value="TENEURIN AND N-ACETYLGLUCOSAMINE-1-PHOSPHODIESTER ALPHA-N-ACETYLGLUCOSAMINIDASE"/>
    <property type="match status" value="1"/>
</dbReference>
<feature type="domain" description="G-protein coupled receptors family 1 profile" evidence="12">
    <location>
        <begin position="1046"/>
        <end position="1304"/>
    </location>
</feature>
<dbReference type="PROSITE" id="PS01186">
    <property type="entry name" value="EGF_2"/>
    <property type="match status" value="1"/>
</dbReference>
<feature type="non-terminal residue" evidence="13">
    <location>
        <position position="1376"/>
    </location>
</feature>
<gene>
    <name evidence="13" type="ORF">OVA965_LOCUS21773</name>
    <name evidence="14" type="ORF">TMI583_LOCUS22483</name>
</gene>
<feature type="disulfide bond" evidence="9">
    <location>
        <begin position="358"/>
        <end position="373"/>
    </location>
</feature>
<dbReference type="SUPFAM" id="SSF81321">
    <property type="entry name" value="Family A G protein-coupled receptor-like"/>
    <property type="match status" value="1"/>
</dbReference>
<evidence type="ECO:0000256" key="2">
    <source>
        <dbReference type="ARBA" id="ARBA00022536"/>
    </source>
</evidence>
<evidence type="ECO:0000313" key="15">
    <source>
        <dbReference type="Proteomes" id="UP000677228"/>
    </source>
</evidence>
<dbReference type="CDD" id="cd00054">
    <property type="entry name" value="EGF_CA"/>
    <property type="match status" value="1"/>
</dbReference>
<dbReference type="PROSITE" id="PS50262">
    <property type="entry name" value="G_PROTEIN_RECEP_F1_2"/>
    <property type="match status" value="1"/>
</dbReference>
<dbReference type="SMART" id="SM00192">
    <property type="entry name" value="LDLa"/>
    <property type="match status" value="5"/>
</dbReference>
<evidence type="ECO:0000259" key="12">
    <source>
        <dbReference type="PROSITE" id="PS50262"/>
    </source>
</evidence>
<dbReference type="SUPFAM" id="SSF57424">
    <property type="entry name" value="LDL receptor-like module"/>
    <property type="match status" value="2"/>
</dbReference>
<dbReference type="EMBL" id="CAJNOK010012041">
    <property type="protein sequence ID" value="CAF1154458.1"/>
    <property type="molecule type" value="Genomic_DNA"/>
</dbReference>
<protein>
    <submittedName>
        <fullName evidence="13">Uncharacterized protein</fullName>
    </submittedName>
</protein>
<dbReference type="InterPro" id="IPR000742">
    <property type="entry name" value="EGF"/>
</dbReference>
<feature type="disulfide bond" evidence="8">
    <location>
        <begin position="997"/>
        <end position="1006"/>
    </location>
</feature>
<keyword evidence="7 8" id="KW-1015">Disulfide bond</keyword>
<dbReference type="Pfam" id="PF00057">
    <property type="entry name" value="Ldl_recept_a"/>
    <property type="match status" value="2"/>
</dbReference>
<keyword evidence="2 8" id="KW-0245">EGF-like domain</keyword>
<dbReference type="Gene3D" id="4.10.400.10">
    <property type="entry name" value="Low-density Lipoprotein Receptor"/>
    <property type="match status" value="2"/>
</dbReference>
<feature type="disulfide bond" evidence="9">
    <location>
        <begin position="445"/>
        <end position="463"/>
    </location>
</feature>
<evidence type="ECO:0000256" key="9">
    <source>
        <dbReference type="PROSITE-ProRule" id="PRU00124"/>
    </source>
</evidence>
<sequence>DLSDEQNSPAMIKIFDDCDTISNPVCENRLCGRNEFSCGSSQCISWLNSEHCNNFRDIYYQCEINRLSTTSVGNCVNSTLTSDQQIKDADKCTKSIRDSMLHINNSISRFDDHCKDKQLIHFPTDNLHVSYIKTAYHQQELRKYFTDNDRTSFRSYSYCLNGSLMCNKKIVSLSNGTCFLIRELQAYAYPPFSFLFCNASLNSTDTTLFQSNTTYRCLRTNEQIARSRVNDGQYDCLFKDDESNPMMNVSERYRYNCSDKQYISYQQLGDGKIDCDNGNDELLRWQNFQCTSRTSNICQSFRTTILQNDNLVFYEEHCDTFVSDSSGADERGCDKWVCPLDRIQCVSTGQCIKDEWICDKEWDCFDGSDELNCSISEHLDQSVCNITHEHFCLTKEYLDDPSNNRPCLDYKKAGDGNSDCLGAIDERNIRFCNGTNLLIGDQFQCNNGSCMLANQVCDGQNDCSDGEDESFCHLNISNHACVTLVSSHYCEGGRCQKNCQFINNTIKAGCHITNKKCILMSKTYRTFEMSTSLSYLSCNKSQTDTETEIYKNSSTSSIEYSGYCNKGFYLLSNKVPLCFCPLTYYGERCELQSRRISLRVTLNRLHRQDLPDIVHVLVLLLCNDTQIVDHTYFVDSKEDLSKHNESLFYSRPFLKCEYSVQFEVYSIKKSLIILNGLFKYNITHSFLPSYRLAKILYYPDNGKNPLKCSLLCEHNGTCYSTMEDVRVDICICQKGWSGKTCEYKYDDKYCDSEHSLSRSSNICICHEGYLLPNCSVKNDVCESSPCMNNGTCYPTPTGYDFFSCICPKAFEGWRCENEKLSLTLEDMSSEHPFIIRSVRIHNTFTSIENQVLKLSGQKNYTFDFHRQYGDENKTNFVFLYTYDRTDINITKHLSFMHKFCDFTNINKTIIKYNNTRICLNIRGSNLSVLSLAKYCQNISEMCFYDKNHMCLCENRNRSECFRYNHDLIYCNVGNLCKNGGMCIQGDQSNNKDIACICPECTFGEQCQFSDRFLLSFETLITLISPKKISLYHLMIPIFFFTFGFFFNGLSLLTFKQSRTRTQGCGVYLLLNSCLCQISLTFLVIHIIYLIVSHLPIVINSVLNLMLCKSIDTIIISLSYSVLWLSAFVTGERALSVLKPIGLLSLKTPKCAMIITCIILFITFGSSVYTHAFMYKTVHPADKTLTWCVREISPYHQHFVNGLMMIHTTCPFILNFIFAMVIIVIISRTKRNFHNSSHRETLFTQIRQRQDLLLGPIFGLIVHTPQLVIQLLNGCNYLDNMLFIHIILATYYISFIPQTTIFFFYVLTSSSYKAALLQEATIGRWFNRKFRDEMMNRASSKQCENLRAIVLYHLTRENQDDPTVTAPCAASTEQADM</sequence>
<proteinExistence type="predicted"/>
<comment type="caution">
    <text evidence="8">Lacks conserved residue(s) required for the propagation of feature annotation.</text>
</comment>
<dbReference type="InterPro" id="IPR002172">
    <property type="entry name" value="LDrepeatLR_classA_rpt"/>
</dbReference>
<evidence type="ECO:0000256" key="6">
    <source>
        <dbReference type="ARBA" id="ARBA00023136"/>
    </source>
</evidence>
<feature type="transmembrane region" description="Helical" evidence="10">
    <location>
        <begin position="1283"/>
        <end position="1306"/>
    </location>
</feature>
<evidence type="ECO:0000313" key="14">
    <source>
        <dbReference type="EMBL" id="CAF3964411.1"/>
    </source>
</evidence>
<dbReference type="InterPro" id="IPR023415">
    <property type="entry name" value="LDLR_class-A_CS"/>
</dbReference>
<feature type="domain" description="EGF-like" evidence="11">
    <location>
        <begin position="966"/>
        <end position="1007"/>
    </location>
</feature>
<dbReference type="EMBL" id="CAJOBA010032737">
    <property type="protein sequence ID" value="CAF3964411.1"/>
    <property type="molecule type" value="Genomic_DNA"/>
</dbReference>
<feature type="transmembrane region" description="Helical" evidence="10">
    <location>
        <begin position="1150"/>
        <end position="1171"/>
    </location>
</feature>
<dbReference type="PROSITE" id="PS01209">
    <property type="entry name" value="LDLRA_1"/>
    <property type="match status" value="1"/>
</dbReference>